<protein>
    <recommendedName>
        <fullName evidence="3">Flavodoxin-like domain-containing protein</fullName>
    </recommendedName>
</protein>
<keyword evidence="2" id="KW-0732">Signal</keyword>
<proteinExistence type="predicted"/>
<accession>I8ZLP8</accession>
<name>I8ZLP8_PHOVU</name>
<dbReference type="Gene3D" id="3.40.50.360">
    <property type="match status" value="1"/>
</dbReference>
<evidence type="ECO:0000259" key="3">
    <source>
        <dbReference type="PROSITE" id="PS50902"/>
    </source>
</evidence>
<dbReference type="GO" id="GO:0009055">
    <property type="term" value="F:electron transfer activity"/>
    <property type="evidence" value="ECO:0007669"/>
    <property type="project" value="InterPro"/>
</dbReference>
<gene>
    <name evidence="4" type="ORF">HMPREF1058_02903</name>
</gene>
<keyword evidence="5" id="KW-1185">Reference proteome</keyword>
<dbReference type="PANTHER" id="PTHR39201:SF1">
    <property type="entry name" value="FLAVODOXIN-LIKE DOMAIN-CONTAINING PROTEIN"/>
    <property type="match status" value="1"/>
</dbReference>
<dbReference type="InterPro" id="IPR029039">
    <property type="entry name" value="Flavoprotein-like_sf"/>
</dbReference>
<feature type="domain" description="Flavodoxin-like" evidence="3">
    <location>
        <begin position="38"/>
        <end position="195"/>
    </location>
</feature>
<dbReference type="PANTHER" id="PTHR39201">
    <property type="entry name" value="EXPORTED PROTEIN-RELATED"/>
    <property type="match status" value="1"/>
</dbReference>
<sequence>MKLKCLLAMLLLTILSCSNSPAVEDKVDSLPHSEPGKTLIVYFSWSGHTQAVANIIHELIGCDMVEIEPEEPYSDEYNEVVDRFKNERDNQILPALRTKVENMDDYDTLIIGSPIWGGLLASPVKSFLSGYDLSGKKILPFCTHGGSGTAQSVDNIRKLCPHAEILQPLAVYGSQTANSRNEVKKWLSEAGFSVE</sequence>
<reference evidence="4 5" key="1">
    <citation type="submission" date="2012-02" db="EMBL/GenBank/DDBJ databases">
        <title>The Genome Sequence of Bacteroides vulgatus CL09T03C04.</title>
        <authorList>
            <consortium name="The Broad Institute Genome Sequencing Platform"/>
            <person name="Earl A."/>
            <person name="Ward D."/>
            <person name="Feldgarden M."/>
            <person name="Gevers D."/>
            <person name="Zitomersky N.L."/>
            <person name="Coyne M.J."/>
            <person name="Comstock L.E."/>
            <person name="Young S.K."/>
            <person name="Zeng Q."/>
            <person name="Gargeya S."/>
            <person name="Fitzgerald M."/>
            <person name="Haas B."/>
            <person name="Abouelleil A."/>
            <person name="Alvarado L."/>
            <person name="Arachchi H.M."/>
            <person name="Berlin A."/>
            <person name="Chapman S.B."/>
            <person name="Gearin G."/>
            <person name="Goldberg J."/>
            <person name="Griggs A."/>
            <person name="Gujja S."/>
            <person name="Hansen M."/>
            <person name="Heiman D."/>
            <person name="Howarth C."/>
            <person name="Larimer J."/>
            <person name="Lui A."/>
            <person name="MacDonald P.J.P."/>
            <person name="McCowen C."/>
            <person name="Montmayeur A."/>
            <person name="Murphy C."/>
            <person name="Neiman D."/>
            <person name="Pearson M."/>
            <person name="Priest M."/>
            <person name="Roberts A."/>
            <person name="Saif S."/>
            <person name="Shea T."/>
            <person name="Sisk P."/>
            <person name="Stolte C."/>
            <person name="Sykes S."/>
            <person name="Wortman J."/>
            <person name="Nusbaum C."/>
            <person name="Birren B."/>
        </authorList>
    </citation>
    <scope>NUCLEOTIDE SEQUENCE [LARGE SCALE GENOMIC DNA]</scope>
    <source>
        <strain evidence="4 5">CL09T03C04</strain>
    </source>
</reference>
<dbReference type="HOGENOM" id="CLU_068890_0_1_10"/>
<evidence type="ECO:0000313" key="4">
    <source>
        <dbReference type="EMBL" id="EIY76465.1"/>
    </source>
</evidence>
<dbReference type="SUPFAM" id="SSF52218">
    <property type="entry name" value="Flavoproteins"/>
    <property type="match status" value="1"/>
</dbReference>
<organism evidence="4 5">
    <name type="scientific">Phocaeicola vulgatus CL09T03C04</name>
    <dbReference type="NCBI Taxonomy" id="997891"/>
    <lineage>
        <taxon>Bacteria</taxon>
        <taxon>Pseudomonadati</taxon>
        <taxon>Bacteroidota</taxon>
        <taxon>Bacteroidia</taxon>
        <taxon>Bacteroidales</taxon>
        <taxon>Bacteroidaceae</taxon>
        <taxon>Phocaeicola</taxon>
    </lineage>
</organism>
<dbReference type="RefSeq" id="WP_005851950.1">
    <property type="nucleotide sequence ID" value="NZ_JH724285.1"/>
</dbReference>
<dbReference type="Proteomes" id="UP000004219">
    <property type="component" value="Unassembled WGS sequence"/>
</dbReference>
<evidence type="ECO:0000256" key="1">
    <source>
        <dbReference type="ARBA" id="ARBA00001917"/>
    </source>
</evidence>
<dbReference type="PROSITE" id="PS50902">
    <property type="entry name" value="FLAVODOXIN_LIKE"/>
    <property type="match status" value="1"/>
</dbReference>
<evidence type="ECO:0000256" key="2">
    <source>
        <dbReference type="SAM" id="SignalP"/>
    </source>
</evidence>
<dbReference type="InterPro" id="IPR001226">
    <property type="entry name" value="Flavodoxin_CS"/>
</dbReference>
<feature type="signal peptide" evidence="2">
    <location>
        <begin position="1"/>
        <end position="22"/>
    </location>
</feature>
<dbReference type="PATRIC" id="fig|997891.3.peg.3062"/>
<dbReference type="InterPro" id="IPR008254">
    <property type="entry name" value="Flavodoxin/NO_synth"/>
</dbReference>
<dbReference type="AlphaFoldDB" id="I8ZLP8"/>
<comment type="caution">
    <text evidence="4">The sequence shown here is derived from an EMBL/GenBank/DDBJ whole genome shotgun (WGS) entry which is preliminary data.</text>
</comment>
<dbReference type="EMBL" id="AGXZ01000021">
    <property type="protein sequence ID" value="EIY76465.1"/>
    <property type="molecule type" value="Genomic_DNA"/>
</dbReference>
<dbReference type="PROSITE" id="PS51257">
    <property type="entry name" value="PROKAR_LIPOPROTEIN"/>
    <property type="match status" value="1"/>
</dbReference>
<evidence type="ECO:0000313" key="5">
    <source>
        <dbReference type="Proteomes" id="UP000004219"/>
    </source>
</evidence>
<feature type="chain" id="PRO_5003717686" description="Flavodoxin-like domain-containing protein" evidence="2">
    <location>
        <begin position="23"/>
        <end position="195"/>
    </location>
</feature>
<dbReference type="Pfam" id="PF12682">
    <property type="entry name" value="Flavodoxin_4"/>
    <property type="match status" value="1"/>
</dbReference>
<comment type="cofactor">
    <cofactor evidence="1">
        <name>FMN</name>
        <dbReference type="ChEBI" id="CHEBI:58210"/>
    </cofactor>
</comment>
<dbReference type="GO" id="GO:0010181">
    <property type="term" value="F:FMN binding"/>
    <property type="evidence" value="ECO:0007669"/>
    <property type="project" value="InterPro"/>
</dbReference>
<dbReference type="PROSITE" id="PS00201">
    <property type="entry name" value="FLAVODOXIN"/>
    <property type="match status" value="1"/>
</dbReference>